<dbReference type="Gene3D" id="2.40.30.10">
    <property type="entry name" value="Translation factors"/>
    <property type="match status" value="1"/>
</dbReference>
<dbReference type="Proteomes" id="UP000228503">
    <property type="component" value="Unassembled WGS sequence"/>
</dbReference>
<dbReference type="Pfam" id="PF10418">
    <property type="entry name" value="DHODB_Fe-S_bind"/>
    <property type="match status" value="1"/>
</dbReference>
<feature type="binding site" evidence="1">
    <location>
        <position position="230"/>
    </location>
    <ligand>
        <name>[2Fe-2S] cluster</name>
        <dbReference type="ChEBI" id="CHEBI:190135"/>
    </ligand>
</feature>
<feature type="binding site" evidence="1">
    <location>
        <position position="243"/>
    </location>
    <ligand>
        <name>[2Fe-2S] cluster</name>
        <dbReference type="ChEBI" id="CHEBI:190135"/>
    </ligand>
</feature>
<dbReference type="PIRSF" id="PIRSF006816">
    <property type="entry name" value="Cyc3_hyd_g"/>
    <property type="match status" value="1"/>
</dbReference>
<comment type="caution">
    <text evidence="3">The sequence shown here is derived from an EMBL/GenBank/DDBJ whole genome shotgun (WGS) entry which is preliminary data.</text>
</comment>
<accession>A0A2M7TW13</accession>
<evidence type="ECO:0000313" key="4">
    <source>
        <dbReference type="Proteomes" id="UP000228503"/>
    </source>
</evidence>
<dbReference type="PANTHER" id="PTHR43513">
    <property type="entry name" value="DIHYDROOROTATE DEHYDROGENASE B (NAD(+)), ELECTRON TRANSFER SUBUNIT"/>
    <property type="match status" value="1"/>
</dbReference>
<evidence type="ECO:0000259" key="2">
    <source>
        <dbReference type="PROSITE" id="PS51384"/>
    </source>
</evidence>
<name>A0A2M7TW13_9BACT</name>
<gene>
    <name evidence="3" type="ORF">COY16_05575</name>
</gene>
<sequence>MSIDHPLMLPIKNIVTESPNIKTFMFDYNFYAEPGQFCMIWIPGVDEKPFGIVKREGQDFMITVAAIGVATKALHQMKTGDKVGFRGPYGSSFTIPARRSSIALVAGGYGIASLGYLAEEARKRDVHVHLFLGARTKKDLLYLEWMKNIGVELHLSTDDGSEGYKGFNVDLFKKYVETNSKFKVQNSKFDMVYTVGPEIMEMKIAEICYAHHIPFEVSIERYMKCGFGLCGQCCVDPVGWRMCVEGPVIDGEKLKQITEFGKYHRTASGKVEKYPWAK</sequence>
<dbReference type="SUPFAM" id="SSF63380">
    <property type="entry name" value="Riboflavin synthase domain-like"/>
    <property type="match status" value="1"/>
</dbReference>
<keyword evidence="1" id="KW-0479">Metal-binding</keyword>
<dbReference type="InterPro" id="IPR017938">
    <property type="entry name" value="Riboflavin_synthase-like_b-brl"/>
</dbReference>
<dbReference type="GO" id="GO:0051537">
    <property type="term" value="F:2 iron, 2 sulfur cluster binding"/>
    <property type="evidence" value="ECO:0007669"/>
    <property type="project" value="UniProtKB-KW"/>
</dbReference>
<dbReference type="NCBIfam" id="NF000796">
    <property type="entry name" value="PRK00054.1-1"/>
    <property type="match status" value="1"/>
</dbReference>
<dbReference type="GO" id="GO:0046872">
    <property type="term" value="F:metal ion binding"/>
    <property type="evidence" value="ECO:0007669"/>
    <property type="project" value="UniProtKB-KW"/>
</dbReference>
<dbReference type="InterPro" id="IPR039261">
    <property type="entry name" value="FNR_nucleotide-bd"/>
</dbReference>
<dbReference type="GO" id="GO:0016491">
    <property type="term" value="F:oxidoreductase activity"/>
    <property type="evidence" value="ECO:0007669"/>
    <property type="project" value="InterPro"/>
</dbReference>
<dbReference type="EMBL" id="PFOB01000069">
    <property type="protein sequence ID" value="PIZ61975.1"/>
    <property type="molecule type" value="Genomic_DNA"/>
</dbReference>
<dbReference type="InterPro" id="IPR017927">
    <property type="entry name" value="FAD-bd_FR_type"/>
</dbReference>
<dbReference type="InterPro" id="IPR050353">
    <property type="entry name" value="PyrK_electron_transfer"/>
</dbReference>
<evidence type="ECO:0000256" key="1">
    <source>
        <dbReference type="PIRSR" id="PIRSR006816-2"/>
    </source>
</evidence>
<feature type="domain" description="FAD-binding FR-type" evidence="2">
    <location>
        <begin position="4"/>
        <end position="95"/>
    </location>
</feature>
<feature type="binding site" evidence="1">
    <location>
        <position position="233"/>
    </location>
    <ligand>
        <name>[2Fe-2S] cluster</name>
        <dbReference type="ChEBI" id="CHEBI:190135"/>
    </ligand>
</feature>
<dbReference type="GO" id="GO:0050660">
    <property type="term" value="F:flavin adenine dinucleotide binding"/>
    <property type="evidence" value="ECO:0007669"/>
    <property type="project" value="InterPro"/>
</dbReference>
<comment type="cofactor">
    <cofactor evidence="1">
        <name>[2Fe-2S] cluster</name>
        <dbReference type="ChEBI" id="CHEBI:190135"/>
    </cofactor>
    <text evidence="1">Binds 1 [2Fe-2S] cluster per subunit.</text>
</comment>
<dbReference type="GO" id="GO:0006221">
    <property type="term" value="P:pyrimidine nucleotide biosynthetic process"/>
    <property type="evidence" value="ECO:0007669"/>
    <property type="project" value="InterPro"/>
</dbReference>
<proteinExistence type="predicted"/>
<dbReference type="PANTHER" id="PTHR43513:SF3">
    <property type="entry name" value="DIHYDROOROTATE DEHYDROGENASE B (NAD(+)), ELECTRON TRANSFER SUBUNIT-RELATED"/>
    <property type="match status" value="1"/>
</dbReference>
<dbReference type="AlphaFoldDB" id="A0A2M7TW13"/>
<dbReference type="PROSITE" id="PS51384">
    <property type="entry name" value="FAD_FR"/>
    <property type="match status" value="1"/>
</dbReference>
<dbReference type="InterPro" id="IPR012165">
    <property type="entry name" value="Cyt_c3_hydrogenase_gsu"/>
</dbReference>
<organism evidence="3 4">
    <name type="scientific">Candidatus Roizmanbacteria bacterium CG_4_10_14_0_2_um_filter_39_13</name>
    <dbReference type="NCBI Taxonomy" id="1974825"/>
    <lineage>
        <taxon>Bacteria</taxon>
        <taxon>Candidatus Roizmaniibacteriota</taxon>
    </lineage>
</organism>
<feature type="binding site" evidence="1">
    <location>
        <position position="225"/>
    </location>
    <ligand>
        <name>[2Fe-2S] cluster</name>
        <dbReference type="ChEBI" id="CHEBI:190135"/>
    </ligand>
</feature>
<keyword evidence="1" id="KW-0411">Iron-sulfur</keyword>
<dbReference type="SUPFAM" id="SSF52343">
    <property type="entry name" value="Ferredoxin reductase-like, C-terminal NADP-linked domain"/>
    <property type="match status" value="1"/>
</dbReference>
<reference evidence="4" key="1">
    <citation type="submission" date="2017-09" db="EMBL/GenBank/DDBJ databases">
        <title>Depth-based differentiation of microbial function through sediment-hosted aquifers and enrichment of novel symbionts in the deep terrestrial subsurface.</title>
        <authorList>
            <person name="Probst A.J."/>
            <person name="Ladd B."/>
            <person name="Jarett J.K."/>
            <person name="Geller-Mcgrath D.E."/>
            <person name="Sieber C.M.K."/>
            <person name="Emerson J.B."/>
            <person name="Anantharaman K."/>
            <person name="Thomas B.C."/>
            <person name="Malmstrom R."/>
            <person name="Stieglmeier M."/>
            <person name="Klingl A."/>
            <person name="Woyke T."/>
            <person name="Ryan C.M."/>
            <person name="Banfield J.F."/>
        </authorList>
    </citation>
    <scope>NUCLEOTIDE SEQUENCE [LARGE SCALE GENOMIC DNA]</scope>
</reference>
<evidence type="ECO:0000313" key="3">
    <source>
        <dbReference type="EMBL" id="PIZ61975.1"/>
    </source>
</evidence>
<protein>
    <submittedName>
        <fullName evidence="3">Dihydroorotate dehydrogenase electron transfer subunit</fullName>
    </submittedName>
</protein>
<dbReference type="Gene3D" id="3.40.50.80">
    <property type="entry name" value="Nucleotide-binding domain of ferredoxin-NADP reductase (FNR) module"/>
    <property type="match status" value="1"/>
</dbReference>
<keyword evidence="1" id="KW-0408">Iron</keyword>
<dbReference type="InterPro" id="IPR019480">
    <property type="entry name" value="Dihydroorotate_DH_Fe-S-bd"/>
</dbReference>
<keyword evidence="1" id="KW-0001">2Fe-2S</keyword>